<keyword evidence="3 10" id="KW-0812">Transmembrane</keyword>
<comment type="caution">
    <text evidence="10">Lacks conserved residue(s) required for the propagation of feature annotation.</text>
</comment>
<dbReference type="Gene3D" id="3.10.580.10">
    <property type="entry name" value="CBS-domain"/>
    <property type="match status" value="2"/>
</dbReference>
<feature type="compositionally biased region" description="Basic and acidic residues" evidence="11">
    <location>
        <begin position="930"/>
        <end position="940"/>
    </location>
</feature>
<keyword evidence="5 10" id="KW-1133">Transmembrane helix</keyword>
<feature type="transmembrane region" description="Helical" evidence="10">
    <location>
        <begin position="276"/>
        <end position="297"/>
    </location>
</feature>
<evidence type="ECO:0000256" key="1">
    <source>
        <dbReference type="ARBA" id="ARBA00004141"/>
    </source>
</evidence>
<keyword evidence="7 10" id="KW-0472">Membrane</keyword>
<evidence type="ECO:0000256" key="7">
    <source>
        <dbReference type="ARBA" id="ARBA00023136"/>
    </source>
</evidence>
<dbReference type="AlphaFoldDB" id="A0A9D4ITT1"/>
<keyword evidence="8 10" id="KW-0868">Chloride</keyword>
<dbReference type="PANTHER" id="PTHR45720">
    <property type="entry name" value="CHLORIDE CHANNEL PROTEIN 2"/>
    <property type="match status" value="1"/>
</dbReference>
<comment type="caution">
    <text evidence="13">The sequence shown here is derived from an EMBL/GenBank/DDBJ whole genome shotgun (WGS) entry which is preliminary data.</text>
</comment>
<evidence type="ECO:0000256" key="2">
    <source>
        <dbReference type="ARBA" id="ARBA00022448"/>
    </source>
</evidence>
<feature type="compositionally biased region" description="Polar residues" evidence="11">
    <location>
        <begin position="906"/>
        <end position="915"/>
    </location>
</feature>
<sequence length="964" mass="107909">NGAAESEPVSTTKLTQDALMAHDQKFGYEESLIYGKYRQDLGSFAEYEAKRTKFKQKTAIGKQNPKATYRLLDCWFAIARTWQWIVHNVGEDWIFLALLGTIMGGLSFLIDFVVEKIQEAKIWLYDEASFSGPLQYLCWVLYPLLLILFATGFTHLVSPQAIGSGIPEMKTILRGVVLKEFLTFRTLVSKVVGLSCSLGSTLPFGKEGPFVHIASIVANYLGKLTSFKSVYENESHRMEMLAAACAVGVSGTYAAPIGGVLFSIEVTATYFAVRNYWRGFFGAACVAVVFRLLAFWFNYTETFTALIKTSLQTQFPFDPVELLAFSFIGVACGLIGALFILCHRRIILFTRKNKTLSAFLQRSRFIYPGVVVLFVTSCTFPAGIGQFFASHLTHRKALGEFFSNLTWSDNKANNLNDEAILRNWNLPATNIYVTLVLFIINTFWMTAICNTLPIPAGVFVPVFTMGAAFGRLVGEVMAACFPNGVKSGDVIQKIIPGGYALVGAASLSGSVTRTISTAVIVFELTGQISHVLPAVIAVLLANATANLFQPSFYDSIIRLKRLPYLPNIESSNSWSSYVEDIMVSKVQSISFESTYKELKEMLETSKHRTYPLVDSPDSMTLLGSIKRFELERMLWVHLSQDQKVFLSVDGDQFVNSVLSTPSSSRASTPPPRVEIIPPTPEDSPKSRFIVSRADETESTSKTFKPSMFTIRRPSTSSLVSYSTENLREADQLRQYQTMVLPLRSILKQKLQGKQRQKSHSTSDLQSGLNSHFRRLSKTRRDSIVEDIPFVLRSDSIQRLAKKVKLPQAVKVKDLSLDKKEAWEQGQLAKTIEWEGCQIDPAPFQLVERTSLHKVHSLFSLLGLNHAYVTNTGRLIGVVALKDLRKAIQGHIDAEHEKKKPSKKNNDNTQSVNNTETDTEDYILNDPQQLEVEHSQEPDHYRLVNRFNGKFKYIPESDTDTEANS</sequence>
<keyword evidence="9" id="KW-0129">CBS domain</keyword>
<dbReference type="CDD" id="cd03683">
    <property type="entry name" value="ClC_1_like"/>
    <property type="match status" value="1"/>
</dbReference>
<feature type="region of interest" description="Disordered" evidence="11">
    <location>
        <begin position="659"/>
        <end position="686"/>
    </location>
</feature>
<feature type="transmembrane region" description="Helical" evidence="10">
    <location>
        <begin position="240"/>
        <end position="264"/>
    </location>
</feature>
<dbReference type="EMBL" id="JAIWYP010000008">
    <property type="protein sequence ID" value="KAH3783933.1"/>
    <property type="molecule type" value="Genomic_DNA"/>
</dbReference>
<dbReference type="PANTHER" id="PTHR45720:SF10">
    <property type="entry name" value="CHLORIDE CHANNEL PROTEIN 2"/>
    <property type="match status" value="1"/>
</dbReference>
<dbReference type="InterPro" id="IPR000644">
    <property type="entry name" value="CBS_dom"/>
</dbReference>
<feature type="compositionally biased region" description="Polar residues" evidence="11">
    <location>
        <begin position="759"/>
        <end position="769"/>
    </location>
</feature>
<dbReference type="SUPFAM" id="SSF54631">
    <property type="entry name" value="CBS-domain pair"/>
    <property type="match status" value="1"/>
</dbReference>
<organism evidence="13 14">
    <name type="scientific">Dreissena polymorpha</name>
    <name type="common">Zebra mussel</name>
    <name type="synonym">Mytilus polymorpha</name>
    <dbReference type="NCBI Taxonomy" id="45954"/>
    <lineage>
        <taxon>Eukaryota</taxon>
        <taxon>Metazoa</taxon>
        <taxon>Spiralia</taxon>
        <taxon>Lophotrochozoa</taxon>
        <taxon>Mollusca</taxon>
        <taxon>Bivalvia</taxon>
        <taxon>Autobranchia</taxon>
        <taxon>Heteroconchia</taxon>
        <taxon>Euheterodonta</taxon>
        <taxon>Imparidentia</taxon>
        <taxon>Neoheterodontei</taxon>
        <taxon>Myida</taxon>
        <taxon>Dreissenoidea</taxon>
        <taxon>Dreissenidae</taxon>
        <taxon>Dreissena</taxon>
    </lineage>
</organism>
<feature type="transmembrane region" description="Helical" evidence="10">
    <location>
        <begin position="456"/>
        <end position="474"/>
    </location>
</feature>
<dbReference type="Proteomes" id="UP000828390">
    <property type="component" value="Unassembled WGS sequence"/>
</dbReference>
<reference evidence="13" key="2">
    <citation type="submission" date="2020-11" db="EMBL/GenBank/DDBJ databases">
        <authorList>
            <person name="McCartney M.A."/>
            <person name="Auch B."/>
            <person name="Kono T."/>
            <person name="Mallez S."/>
            <person name="Becker A."/>
            <person name="Gohl D.M."/>
            <person name="Silverstein K.A.T."/>
            <person name="Koren S."/>
            <person name="Bechman K.B."/>
            <person name="Herman A."/>
            <person name="Abrahante J.E."/>
            <person name="Garbe J."/>
        </authorList>
    </citation>
    <scope>NUCLEOTIDE SEQUENCE</scope>
    <source>
        <strain evidence="13">Duluth1</strain>
        <tissue evidence="13">Whole animal</tissue>
    </source>
</reference>
<feature type="transmembrane region" description="Helical" evidence="10">
    <location>
        <begin position="134"/>
        <end position="157"/>
    </location>
</feature>
<keyword evidence="2 10" id="KW-0813">Transport</keyword>
<gene>
    <name evidence="13" type="ORF">DPMN_161883</name>
</gene>
<evidence type="ECO:0000313" key="13">
    <source>
        <dbReference type="EMBL" id="KAH3783933.1"/>
    </source>
</evidence>
<dbReference type="GO" id="GO:0005886">
    <property type="term" value="C:plasma membrane"/>
    <property type="evidence" value="ECO:0007669"/>
    <property type="project" value="TreeGrafter"/>
</dbReference>
<evidence type="ECO:0000256" key="5">
    <source>
        <dbReference type="ARBA" id="ARBA00022989"/>
    </source>
</evidence>
<evidence type="ECO:0000313" key="14">
    <source>
        <dbReference type="Proteomes" id="UP000828390"/>
    </source>
</evidence>
<feature type="domain" description="CBS" evidence="12">
    <location>
        <begin position="838"/>
        <end position="894"/>
    </location>
</feature>
<proteinExistence type="inferred from homology"/>
<dbReference type="InterPro" id="IPR014743">
    <property type="entry name" value="Cl-channel_core"/>
</dbReference>
<feature type="compositionally biased region" description="Pro residues" evidence="11">
    <location>
        <begin position="668"/>
        <end position="681"/>
    </location>
</feature>
<evidence type="ECO:0000256" key="9">
    <source>
        <dbReference type="PROSITE-ProRule" id="PRU00703"/>
    </source>
</evidence>
<reference evidence="13" key="1">
    <citation type="journal article" date="2019" name="bioRxiv">
        <title>The Genome of the Zebra Mussel, Dreissena polymorpha: A Resource for Invasive Species Research.</title>
        <authorList>
            <person name="McCartney M.A."/>
            <person name="Auch B."/>
            <person name="Kono T."/>
            <person name="Mallez S."/>
            <person name="Zhang Y."/>
            <person name="Obille A."/>
            <person name="Becker A."/>
            <person name="Abrahante J.E."/>
            <person name="Garbe J."/>
            <person name="Badalamenti J.P."/>
            <person name="Herman A."/>
            <person name="Mangelson H."/>
            <person name="Liachko I."/>
            <person name="Sullivan S."/>
            <person name="Sone E.D."/>
            <person name="Koren S."/>
            <person name="Silverstein K.A.T."/>
            <person name="Beckman K.B."/>
            <person name="Gohl D.M."/>
        </authorList>
    </citation>
    <scope>NUCLEOTIDE SEQUENCE</scope>
    <source>
        <strain evidence="13">Duluth1</strain>
        <tissue evidence="13">Whole animal</tissue>
    </source>
</reference>
<feature type="non-terminal residue" evidence="13">
    <location>
        <position position="964"/>
    </location>
</feature>
<dbReference type="SUPFAM" id="SSF81340">
    <property type="entry name" value="Clc chloride channel"/>
    <property type="match status" value="1"/>
</dbReference>
<evidence type="ECO:0000259" key="12">
    <source>
        <dbReference type="PROSITE" id="PS51371"/>
    </source>
</evidence>
<dbReference type="FunFam" id="1.10.3080.10:FF:000012">
    <property type="entry name" value="Chloride channel K"/>
    <property type="match status" value="1"/>
</dbReference>
<keyword evidence="4" id="KW-0677">Repeat</keyword>
<dbReference type="InterPro" id="IPR050970">
    <property type="entry name" value="Cl_channel_volt-gated"/>
</dbReference>
<dbReference type="InterPro" id="IPR001807">
    <property type="entry name" value="ClC"/>
</dbReference>
<feature type="region of interest" description="Disordered" evidence="11">
    <location>
        <begin position="891"/>
        <end position="940"/>
    </location>
</feature>
<comment type="similarity">
    <text evidence="10">Belongs to the chloride channel (TC 2.A.49) family.</text>
</comment>
<dbReference type="PROSITE" id="PS51371">
    <property type="entry name" value="CBS"/>
    <property type="match status" value="1"/>
</dbReference>
<evidence type="ECO:0000256" key="10">
    <source>
        <dbReference type="RuleBase" id="RU361221"/>
    </source>
</evidence>
<name>A0A9D4ITT1_DREPO</name>
<feature type="transmembrane region" description="Helical" evidence="10">
    <location>
        <begin position="431"/>
        <end position="449"/>
    </location>
</feature>
<keyword evidence="6 10" id="KW-0406">Ion transport</keyword>
<dbReference type="GO" id="GO:0005247">
    <property type="term" value="F:voltage-gated chloride channel activity"/>
    <property type="evidence" value="ECO:0007669"/>
    <property type="project" value="TreeGrafter"/>
</dbReference>
<feature type="transmembrane region" description="Helical" evidence="10">
    <location>
        <begin position="365"/>
        <end position="389"/>
    </location>
</feature>
<evidence type="ECO:0000256" key="3">
    <source>
        <dbReference type="ARBA" id="ARBA00022692"/>
    </source>
</evidence>
<dbReference type="InterPro" id="IPR046342">
    <property type="entry name" value="CBS_dom_sf"/>
</dbReference>
<feature type="transmembrane region" description="Helical" evidence="10">
    <location>
        <begin position="322"/>
        <end position="344"/>
    </location>
</feature>
<feature type="transmembrane region" description="Helical" evidence="10">
    <location>
        <begin position="93"/>
        <end position="114"/>
    </location>
</feature>
<dbReference type="Gene3D" id="1.10.3080.10">
    <property type="entry name" value="Clc chloride channel"/>
    <property type="match status" value="1"/>
</dbReference>
<accession>A0A9D4ITT1</accession>
<evidence type="ECO:0000256" key="6">
    <source>
        <dbReference type="ARBA" id="ARBA00023065"/>
    </source>
</evidence>
<evidence type="ECO:0000256" key="4">
    <source>
        <dbReference type="ARBA" id="ARBA00022737"/>
    </source>
</evidence>
<protein>
    <recommendedName>
        <fullName evidence="10">Chloride channel protein</fullName>
    </recommendedName>
</protein>
<dbReference type="PRINTS" id="PR00762">
    <property type="entry name" value="CLCHANNEL"/>
</dbReference>
<comment type="subcellular location">
    <subcellularLocation>
        <location evidence="1 10">Membrane</location>
        <topology evidence="1 10">Multi-pass membrane protein</topology>
    </subcellularLocation>
</comment>
<keyword evidence="14" id="KW-1185">Reference proteome</keyword>
<dbReference type="FunFam" id="3.10.580.10:FF:000032">
    <property type="entry name" value="Chloride channel protein"/>
    <property type="match status" value="1"/>
</dbReference>
<evidence type="ECO:0000256" key="8">
    <source>
        <dbReference type="ARBA" id="ARBA00023214"/>
    </source>
</evidence>
<evidence type="ECO:0000256" key="11">
    <source>
        <dbReference type="SAM" id="MobiDB-lite"/>
    </source>
</evidence>
<feature type="region of interest" description="Disordered" evidence="11">
    <location>
        <begin position="750"/>
        <end position="770"/>
    </location>
</feature>
<dbReference type="CDD" id="cd04591">
    <property type="entry name" value="CBS_pair_voltage-gated_CLC_euk_bac"/>
    <property type="match status" value="1"/>
</dbReference>
<dbReference type="Pfam" id="PF00654">
    <property type="entry name" value="Voltage_CLC"/>
    <property type="match status" value="1"/>
</dbReference>